<dbReference type="Pfam" id="PF25598">
    <property type="entry name" value="ARM_PUB"/>
    <property type="match status" value="1"/>
</dbReference>
<reference evidence="5" key="2">
    <citation type="submission" date="2018-04" db="EMBL/GenBank/DDBJ databases">
        <title>OnivRS2 (Oryza nivara Reference Sequence Version 2).</title>
        <authorList>
            <person name="Zhang J."/>
            <person name="Kudrna D."/>
            <person name="Lee S."/>
            <person name="Talag J."/>
            <person name="Rajasekar S."/>
            <person name="Welchert J."/>
            <person name="Hsing Y.-I."/>
            <person name="Wing R.A."/>
        </authorList>
    </citation>
    <scope>NUCLEOTIDE SEQUENCE [LARGE SCALE GENOMIC DNA]</scope>
    <source>
        <strain evidence="5">SL10</strain>
    </source>
</reference>
<dbReference type="Gramene" id="ONIVA11G17510.1">
    <property type="protein sequence ID" value="ONIVA11G17510.1"/>
    <property type="gene ID" value="ONIVA11G17510"/>
</dbReference>
<dbReference type="eggNOG" id="ENOG502QTKN">
    <property type="taxonomic scope" value="Eukaryota"/>
</dbReference>
<keyword evidence="1 2" id="KW-0833">Ubl conjugation pathway</keyword>
<comment type="pathway">
    <text evidence="2">Protein modification; protein ubiquitination.</text>
</comment>
<dbReference type="Proteomes" id="UP000006591">
    <property type="component" value="Chromosome 11"/>
</dbReference>
<keyword evidence="6" id="KW-1185">Reference proteome</keyword>
<evidence type="ECO:0000256" key="3">
    <source>
        <dbReference type="SAM" id="MobiDB-lite"/>
    </source>
</evidence>
<accession>A0A0E0J3H3</accession>
<sequence>MRKNQLSLKIHIQNLKCSLGSGEDDFEIDWLFESSNRLRFVSSLRYDAPPPRTLRLRSHTTAATVAQGLSRRAVQPADGVFREEAAGDRAVPRGRGRQRRHRGFIALWASTAVPSPAPSAVGPTPAAAAAELLRRVAAETVASVLRRRGKGDDDDGGVEAVEAAVRVLAVLATSDCIEEENRRRVVAALASGGAAPSVAASLARVMRSGSGLEARVDAARLCGGMGGAEAAVSVLWAVCHRYRDRRAAVASKGGLTKLLLPMQSGCSPAARQMASELLKMFKVNAKSCLAGHPAPRPLQRRWRRRNACAGMEHAHGEDTRAPRHAVSSRLSLLLPSPVWMRRRRRRRAPQDKTGPPHYWWALTGQPDQIPPPPLPSLLEADGYLYPRLFLHSSPRLASPEPQAPNLNRTGDRSSLHPHPAAAGKRVALCCDKPEM</sequence>
<keyword evidence="2" id="KW-0808">Transferase</keyword>
<reference evidence="5" key="1">
    <citation type="submission" date="2015-04" db="UniProtKB">
        <authorList>
            <consortium name="EnsemblPlants"/>
        </authorList>
    </citation>
    <scope>IDENTIFICATION</scope>
    <source>
        <strain evidence="5">SL10</strain>
    </source>
</reference>
<dbReference type="HOGENOM" id="CLU_630712_0_0_1"/>
<dbReference type="PANTHER" id="PTHR22849:SF162">
    <property type="entry name" value="U-BOX DOMAIN-CONTAINING PROTEIN"/>
    <property type="match status" value="1"/>
</dbReference>
<comment type="function">
    <text evidence="2">Functions as an E3 ubiquitin ligase.</text>
</comment>
<dbReference type="AlphaFoldDB" id="A0A0E0J3H3"/>
<dbReference type="InterPro" id="IPR058678">
    <property type="entry name" value="ARM_PUB"/>
</dbReference>
<organism evidence="5">
    <name type="scientific">Oryza nivara</name>
    <name type="common">Indian wild rice</name>
    <name type="synonym">Oryza sativa f. spontanea</name>
    <dbReference type="NCBI Taxonomy" id="4536"/>
    <lineage>
        <taxon>Eukaryota</taxon>
        <taxon>Viridiplantae</taxon>
        <taxon>Streptophyta</taxon>
        <taxon>Embryophyta</taxon>
        <taxon>Tracheophyta</taxon>
        <taxon>Spermatophyta</taxon>
        <taxon>Magnoliopsida</taxon>
        <taxon>Liliopsida</taxon>
        <taxon>Poales</taxon>
        <taxon>Poaceae</taxon>
        <taxon>BOP clade</taxon>
        <taxon>Oryzoideae</taxon>
        <taxon>Oryzeae</taxon>
        <taxon>Oryzinae</taxon>
        <taxon>Oryza</taxon>
    </lineage>
</organism>
<dbReference type="PANTHER" id="PTHR22849">
    <property type="entry name" value="WDSAM1 PROTEIN"/>
    <property type="match status" value="1"/>
</dbReference>
<evidence type="ECO:0000256" key="1">
    <source>
        <dbReference type="ARBA" id="ARBA00022786"/>
    </source>
</evidence>
<feature type="region of interest" description="Disordered" evidence="3">
    <location>
        <begin position="395"/>
        <end position="424"/>
    </location>
</feature>
<dbReference type="STRING" id="4536.A0A0E0J3H3"/>
<name>A0A0E0J3H3_ORYNI</name>
<evidence type="ECO:0000313" key="5">
    <source>
        <dbReference type="EnsemblPlants" id="ONIVA11G17510.1"/>
    </source>
</evidence>
<evidence type="ECO:0000259" key="4">
    <source>
        <dbReference type="Pfam" id="PF25598"/>
    </source>
</evidence>
<protein>
    <recommendedName>
        <fullName evidence="2 4">U-box domain-containing protein</fullName>
        <ecNumber evidence="2">2.3.2.27</ecNumber>
    </recommendedName>
    <alternativeName>
        <fullName evidence="2">RING-type E3 ubiquitin transferase PUB</fullName>
    </alternativeName>
</protein>
<dbReference type="GO" id="GO:0016567">
    <property type="term" value="P:protein ubiquitination"/>
    <property type="evidence" value="ECO:0007669"/>
    <property type="project" value="UniProtKB-UniRule"/>
</dbReference>
<proteinExistence type="predicted"/>
<comment type="catalytic activity">
    <reaction evidence="2">
        <text>S-ubiquitinyl-[E2 ubiquitin-conjugating enzyme]-L-cysteine + [acceptor protein]-L-lysine = [E2 ubiquitin-conjugating enzyme]-L-cysteine + N(6)-ubiquitinyl-[acceptor protein]-L-lysine.</text>
        <dbReference type="EC" id="2.3.2.27"/>
    </reaction>
</comment>
<dbReference type="InterPro" id="IPR045185">
    <property type="entry name" value="PUB22/23/24-like"/>
</dbReference>
<evidence type="ECO:0000313" key="6">
    <source>
        <dbReference type="Proteomes" id="UP000006591"/>
    </source>
</evidence>
<dbReference type="GO" id="GO:0061630">
    <property type="term" value="F:ubiquitin protein ligase activity"/>
    <property type="evidence" value="ECO:0007669"/>
    <property type="project" value="UniProtKB-UniRule"/>
</dbReference>
<dbReference type="EnsemblPlants" id="ONIVA11G17510.1">
    <property type="protein sequence ID" value="ONIVA11G17510.1"/>
    <property type="gene ID" value="ONIVA11G17510"/>
</dbReference>
<dbReference type="EC" id="2.3.2.27" evidence="2"/>
<feature type="domain" description="U-box" evidence="4">
    <location>
        <begin position="229"/>
        <end position="289"/>
    </location>
</feature>
<evidence type="ECO:0000256" key="2">
    <source>
        <dbReference type="RuleBase" id="RU369093"/>
    </source>
</evidence>